<keyword evidence="1" id="KW-1133">Transmembrane helix</keyword>
<name>A0A511J3Y2_9ENTE</name>
<dbReference type="Proteomes" id="UP000321830">
    <property type="component" value="Unassembled WGS sequence"/>
</dbReference>
<dbReference type="EMBL" id="BJWF01000031">
    <property type="protein sequence ID" value="GEL92716.1"/>
    <property type="molecule type" value="Genomic_DNA"/>
</dbReference>
<gene>
    <name evidence="2" type="ORF">EVI01_20530</name>
</gene>
<keyword evidence="1" id="KW-0472">Membrane</keyword>
<feature type="transmembrane region" description="Helical" evidence="1">
    <location>
        <begin position="12"/>
        <end position="32"/>
    </location>
</feature>
<reference evidence="2 3" key="1">
    <citation type="submission" date="2019-07" db="EMBL/GenBank/DDBJ databases">
        <title>Whole genome shotgun sequence of Enterococcus villorum NBRC 100699.</title>
        <authorList>
            <person name="Hosoyama A."/>
            <person name="Uohara A."/>
            <person name="Ohji S."/>
            <person name="Ichikawa N."/>
        </authorList>
    </citation>
    <scope>NUCLEOTIDE SEQUENCE [LARGE SCALE GENOMIC DNA]</scope>
    <source>
        <strain evidence="2 3">NBRC 100699</strain>
    </source>
</reference>
<evidence type="ECO:0000313" key="3">
    <source>
        <dbReference type="Proteomes" id="UP000321830"/>
    </source>
</evidence>
<organism evidence="2 3">
    <name type="scientific">Enterococcus villorum</name>
    <dbReference type="NCBI Taxonomy" id="112904"/>
    <lineage>
        <taxon>Bacteria</taxon>
        <taxon>Bacillati</taxon>
        <taxon>Bacillota</taxon>
        <taxon>Bacilli</taxon>
        <taxon>Lactobacillales</taxon>
        <taxon>Enterococcaceae</taxon>
        <taxon>Enterococcus</taxon>
    </lineage>
</organism>
<comment type="caution">
    <text evidence="2">The sequence shown here is derived from an EMBL/GenBank/DDBJ whole genome shotgun (WGS) entry which is preliminary data.</text>
</comment>
<proteinExistence type="predicted"/>
<evidence type="ECO:0000313" key="2">
    <source>
        <dbReference type="EMBL" id="GEL92716.1"/>
    </source>
</evidence>
<dbReference type="AlphaFoldDB" id="A0A511J3Y2"/>
<keyword evidence="1" id="KW-0812">Transmembrane</keyword>
<protein>
    <submittedName>
        <fullName evidence="2">Uncharacterized protein</fullName>
    </submittedName>
</protein>
<sequence>MSFDTTDEKNSYYKISLCYSMGINLAGCLTLFGQNKKAPRTVLASIAGYGQSLILTCYVDLNATNSFIILKIRTVTSGKDKNLHNGKKEKANSLKCTWSQILIMKG</sequence>
<accession>A0A511J3Y2</accession>
<evidence type="ECO:0000256" key="1">
    <source>
        <dbReference type="SAM" id="Phobius"/>
    </source>
</evidence>